<reference evidence="1 2" key="1">
    <citation type="submission" date="2024-10" db="EMBL/GenBank/DDBJ databases">
        <title>Updated reference genomes for cyclostephanoid diatoms.</title>
        <authorList>
            <person name="Roberts W.R."/>
            <person name="Alverson A.J."/>
        </authorList>
    </citation>
    <scope>NUCLEOTIDE SEQUENCE [LARGE SCALE GENOMIC DNA]</scope>
    <source>
        <strain evidence="1 2">AJA010-31</strain>
    </source>
</reference>
<sequence>MTDDAIEKKLKFEFSWFLRRVKRKVPTPDELEERYMDVYMVFKDVICTRSGKRLFKSKHAKRAHLSCLKHIRRNCLSDIPFVSYYYPVGEDKALQMHSGNVSTRRIAPKVTAIGPWILVITALYEGTCDSFSRQVEPTH</sequence>
<comment type="caution">
    <text evidence="1">The sequence shown here is derived from an EMBL/GenBank/DDBJ whole genome shotgun (WGS) entry which is preliminary data.</text>
</comment>
<evidence type="ECO:0000313" key="1">
    <source>
        <dbReference type="EMBL" id="KAL3805217.1"/>
    </source>
</evidence>
<keyword evidence="2" id="KW-1185">Reference proteome</keyword>
<dbReference type="EMBL" id="JALLPJ020000010">
    <property type="protein sequence ID" value="KAL3805217.1"/>
    <property type="molecule type" value="Genomic_DNA"/>
</dbReference>
<dbReference type="Proteomes" id="UP001530400">
    <property type="component" value="Unassembled WGS sequence"/>
</dbReference>
<proteinExistence type="predicted"/>
<dbReference type="AlphaFoldDB" id="A0ABD3QY25"/>
<organism evidence="1 2">
    <name type="scientific">Cyclotella atomus</name>
    <dbReference type="NCBI Taxonomy" id="382360"/>
    <lineage>
        <taxon>Eukaryota</taxon>
        <taxon>Sar</taxon>
        <taxon>Stramenopiles</taxon>
        <taxon>Ochrophyta</taxon>
        <taxon>Bacillariophyta</taxon>
        <taxon>Coscinodiscophyceae</taxon>
        <taxon>Thalassiosirophycidae</taxon>
        <taxon>Stephanodiscales</taxon>
        <taxon>Stephanodiscaceae</taxon>
        <taxon>Cyclotella</taxon>
    </lineage>
</organism>
<name>A0ABD3QY25_9STRA</name>
<evidence type="ECO:0000313" key="2">
    <source>
        <dbReference type="Proteomes" id="UP001530400"/>
    </source>
</evidence>
<accession>A0ABD3QY25</accession>
<gene>
    <name evidence="1" type="ORF">ACHAWO_000038</name>
</gene>
<protein>
    <submittedName>
        <fullName evidence="1">Uncharacterized protein</fullName>
    </submittedName>
</protein>